<keyword evidence="1" id="KW-0732">Signal</keyword>
<reference evidence="2 3" key="1">
    <citation type="submission" date="2020-08" db="EMBL/GenBank/DDBJ databases">
        <title>The Agave Microbiome: Exploring the role of microbial communities in plant adaptations to desert environments.</title>
        <authorList>
            <person name="Partida-Martinez L.P."/>
        </authorList>
    </citation>
    <scope>NUCLEOTIDE SEQUENCE [LARGE SCALE GENOMIC DNA]</scope>
    <source>
        <strain evidence="2 3">AT3.2</strain>
    </source>
</reference>
<sequence>MKSSLIRPALALALAASLAACGGSDKAEFTVAGSVTGLVYDGLVLTNAGVPLKVTPPTAAGAAVRFAFPDKLEYGDTYAVTVATPPAHQNCEPGVPAGGIYANNADTAGRLVTIDIAIVCRINTRSIGGTITGLTGAGLVLANGSTGGSYSAATPETPPSTTPITYALPEVPFNTTYGVTVSKQPAGQICTVANPTGTMGDVAITNINVTCVAA</sequence>
<evidence type="ECO:0000256" key="1">
    <source>
        <dbReference type="SAM" id="SignalP"/>
    </source>
</evidence>
<proteinExistence type="predicted"/>
<evidence type="ECO:0000313" key="2">
    <source>
        <dbReference type="EMBL" id="MBB6135359.1"/>
    </source>
</evidence>
<protein>
    <recommendedName>
        <fullName evidence="4">Lipoprotein</fullName>
    </recommendedName>
</protein>
<dbReference type="AlphaFoldDB" id="A0A7X0CFV1"/>
<accession>A0A7X0CFV1</accession>
<feature type="chain" id="PRO_5030920711" description="Lipoprotein" evidence="1">
    <location>
        <begin position="23"/>
        <end position="214"/>
    </location>
</feature>
<evidence type="ECO:0000313" key="3">
    <source>
        <dbReference type="Proteomes" id="UP000540787"/>
    </source>
</evidence>
<feature type="signal peptide" evidence="1">
    <location>
        <begin position="1"/>
        <end position="22"/>
    </location>
</feature>
<name>A0A7X0CFV1_9BURK</name>
<organism evidence="2 3">
    <name type="scientific">Massilia aurea</name>
    <dbReference type="NCBI Taxonomy" id="373040"/>
    <lineage>
        <taxon>Bacteria</taxon>
        <taxon>Pseudomonadati</taxon>
        <taxon>Pseudomonadota</taxon>
        <taxon>Betaproteobacteria</taxon>
        <taxon>Burkholderiales</taxon>
        <taxon>Oxalobacteraceae</taxon>
        <taxon>Telluria group</taxon>
        <taxon>Massilia</taxon>
    </lineage>
</organism>
<dbReference type="PROSITE" id="PS51257">
    <property type="entry name" value="PROKAR_LIPOPROTEIN"/>
    <property type="match status" value="1"/>
</dbReference>
<dbReference type="RefSeq" id="WP_183556039.1">
    <property type="nucleotide sequence ID" value="NZ_JACHBX010000004.1"/>
</dbReference>
<dbReference type="EMBL" id="JACHBX010000004">
    <property type="protein sequence ID" value="MBB6135359.1"/>
    <property type="molecule type" value="Genomic_DNA"/>
</dbReference>
<gene>
    <name evidence="2" type="ORF">HD842_003526</name>
</gene>
<keyword evidence="3" id="KW-1185">Reference proteome</keyword>
<evidence type="ECO:0008006" key="4">
    <source>
        <dbReference type="Google" id="ProtNLM"/>
    </source>
</evidence>
<comment type="caution">
    <text evidence="2">The sequence shown here is derived from an EMBL/GenBank/DDBJ whole genome shotgun (WGS) entry which is preliminary data.</text>
</comment>
<dbReference type="Proteomes" id="UP000540787">
    <property type="component" value="Unassembled WGS sequence"/>
</dbReference>